<dbReference type="GeneID" id="96870929"/>
<dbReference type="RefSeq" id="WP_065545232.1">
    <property type="nucleotide sequence ID" value="NZ_CP016414.1"/>
</dbReference>
<reference evidence="1 2" key="1">
    <citation type="submission" date="2016-07" db="EMBL/GenBank/DDBJ databases">
        <title>Genome sequencing of Vibrio scophthalmi strain VS-05, an isolated from Paralichthys olivaceus.</title>
        <authorList>
            <person name="Han H.-J."/>
        </authorList>
    </citation>
    <scope>NUCLEOTIDE SEQUENCE [LARGE SCALE GENOMIC DNA]</scope>
    <source>
        <strain evidence="1 2">VS-05</strain>
    </source>
</reference>
<protein>
    <submittedName>
        <fullName evidence="1">Uncharacterized protein</fullName>
    </submittedName>
</protein>
<dbReference type="AlphaFoldDB" id="A0A1C7F7V6"/>
<gene>
    <name evidence="1" type="ORF">VSVS05_01078</name>
</gene>
<organism evidence="1 2">
    <name type="scientific">Vibrio scophthalmi</name>
    <dbReference type="NCBI Taxonomy" id="45658"/>
    <lineage>
        <taxon>Bacteria</taxon>
        <taxon>Pseudomonadati</taxon>
        <taxon>Pseudomonadota</taxon>
        <taxon>Gammaproteobacteria</taxon>
        <taxon>Vibrionales</taxon>
        <taxon>Vibrionaceae</taxon>
        <taxon>Vibrio</taxon>
    </lineage>
</organism>
<accession>A0A1C7F7V6</accession>
<dbReference type="PATRIC" id="fig|45658.7.peg.1045"/>
<evidence type="ECO:0000313" key="1">
    <source>
        <dbReference type="EMBL" id="ANU36205.1"/>
    </source>
</evidence>
<dbReference type="EMBL" id="CP016414">
    <property type="protein sequence ID" value="ANU36205.1"/>
    <property type="molecule type" value="Genomic_DNA"/>
</dbReference>
<keyword evidence="2" id="KW-1185">Reference proteome</keyword>
<sequence>MNTQILKNSREVLELILREKHDDIDSSTKLKVENLLSQINAELEGKAPSKTTKRQILETFGVLLGVINKGAELVEKIFSIINS</sequence>
<proteinExistence type="predicted"/>
<name>A0A1C7F7V6_9VIBR</name>
<evidence type="ECO:0000313" key="2">
    <source>
        <dbReference type="Proteomes" id="UP000092528"/>
    </source>
</evidence>
<dbReference type="Proteomes" id="UP000092528">
    <property type="component" value="Chromosome 1"/>
</dbReference>